<name>A0A6I3NC21_9FIRM</name>
<protein>
    <submittedName>
        <fullName evidence="2">Mannosyl-glycoprotein endo-beta-N-acetylglucosamidase</fullName>
    </submittedName>
</protein>
<keyword evidence="1" id="KW-0378">Hydrolase</keyword>
<dbReference type="Gene3D" id="4.10.80.30">
    <property type="entry name" value="DNA polymerase, domain 6"/>
    <property type="match status" value="1"/>
</dbReference>
<dbReference type="Pfam" id="PF01832">
    <property type="entry name" value="Glucosaminidase"/>
    <property type="match status" value="1"/>
</dbReference>
<proteinExistence type="predicted"/>
<dbReference type="PANTHER" id="PTHR33308:SF9">
    <property type="entry name" value="PEPTIDOGLYCAN HYDROLASE FLGJ"/>
    <property type="match status" value="1"/>
</dbReference>
<dbReference type="InterPro" id="IPR051056">
    <property type="entry name" value="Glycosyl_Hydrolase_73"/>
</dbReference>
<comment type="caution">
    <text evidence="2">The sequence shown here is derived from an EMBL/GenBank/DDBJ whole genome shotgun (WGS) entry which is preliminary data.</text>
</comment>
<dbReference type="Gene3D" id="1.10.530.10">
    <property type="match status" value="1"/>
</dbReference>
<dbReference type="InterPro" id="IPR002901">
    <property type="entry name" value="MGlyc_endo_b_GlcNAc-like_dom"/>
</dbReference>
<dbReference type="GO" id="GO:0004040">
    <property type="term" value="F:amidase activity"/>
    <property type="evidence" value="ECO:0007669"/>
    <property type="project" value="InterPro"/>
</dbReference>
<dbReference type="PRINTS" id="PR01002">
    <property type="entry name" value="FLGFLGJ"/>
</dbReference>
<dbReference type="EMBL" id="WMQV01000009">
    <property type="protein sequence ID" value="MTL94022.1"/>
    <property type="molecule type" value="Genomic_DNA"/>
</dbReference>
<organism evidence="2">
    <name type="scientific">Turicibacter sanguinis</name>
    <dbReference type="NCBI Taxonomy" id="154288"/>
    <lineage>
        <taxon>Bacteria</taxon>
        <taxon>Bacillati</taxon>
        <taxon>Bacillota</taxon>
        <taxon>Erysipelotrichia</taxon>
        <taxon>Erysipelotrichales</taxon>
        <taxon>Turicibacteraceae</taxon>
        <taxon>Turicibacter</taxon>
    </lineage>
</organism>
<evidence type="ECO:0000313" key="2">
    <source>
        <dbReference type="EMBL" id="MTL94022.1"/>
    </source>
</evidence>
<dbReference type="AlphaFoldDB" id="A0A6I3NC21"/>
<accession>A0A6I3NC21</accession>
<reference evidence="2" key="1">
    <citation type="journal article" date="2019" name="Nat. Med.">
        <title>A library of human gut bacterial isolates paired with longitudinal multiomics data enables mechanistic microbiome research.</title>
        <authorList>
            <person name="Poyet M."/>
            <person name="Groussin M."/>
            <person name="Gibbons S.M."/>
            <person name="Avila-Pacheco J."/>
            <person name="Jiang X."/>
            <person name="Kearney S.M."/>
            <person name="Perrotta A.R."/>
            <person name="Berdy B."/>
            <person name="Zhao S."/>
            <person name="Lieberman T.D."/>
            <person name="Swanson P.K."/>
            <person name="Smith M."/>
            <person name="Roesemann S."/>
            <person name="Alexander J.E."/>
            <person name="Rich S.A."/>
            <person name="Livny J."/>
            <person name="Vlamakis H."/>
            <person name="Clish C."/>
            <person name="Bullock K."/>
            <person name="Deik A."/>
            <person name="Scott J."/>
            <person name="Pierce K.A."/>
            <person name="Xavier R.J."/>
            <person name="Alm E.J."/>
        </authorList>
    </citation>
    <scope>NUCLEOTIDE SEQUENCE</scope>
    <source>
        <strain evidence="2">BIOML-A179</strain>
    </source>
</reference>
<dbReference type="SMART" id="SM00047">
    <property type="entry name" value="LYZ2"/>
    <property type="match status" value="1"/>
</dbReference>
<evidence type="ECO:0000256" key="1">
    <source>
        <dbReference type="ARBA" id="ARBA00022801"/>
    </source>
</evidence>
<dbReference type="PANTHER" id="PTHR33308">
    <property type="entry name" value="PEPTIDOGLYCAN HYDROLASE FLGJ"/>
    <property type="match status" value="1"/>
</dbReference>
<dbReference type="RefSeq" id="WP_129821553.1">
    <property type="nucleotide sequence ID" value="NZ_RCYV01000012.1"/>
</dbReference>
<gene>
    <name evidence="2" type="ORF">GMA64_05745</name>
</gene>
<sequence length="305" mass="35122">MKKRWIFLFLIGFIVVFIRGFKDIETKYELKKEQERMAHLDVSALDLTYLVNKVDELGGDFNQLNWKEIIAFIGVEQNNEMHQISDEVLTYTAQEFMTDTHVKSFDEVVADSDFSDDEKTRAYQYLDDLKYVGYVSSKLEPSAKEAQFIAQLVQPAEANYYETGILPSITIAQAILESNWGTSDLAVATHNLFGIKADSRWDGPSMSFETLEYADQMVIGTFRQYENWQQSIDDHAAFLVNNARYQQAGVFEAKTYRLQAKALQDAGYSTAEDELGNRVYAKRLGELIRQYNLQLYDHEVMYDAS</sequence>